<gene>
    <name evidence="1" type="ORF">H9C73_11615</name>
</gene>
<comment type="caution">
    <text evidence="1">The sequence shown here is derived from an EMBL/GenBank/DDBJ whole genome shotgun (WGS) entry which is preliminary data.</text>
</comment>
<keyword evidence="2" id="KW-1185">Reference proteome</keyword>
<accession>A0ABS3ZCF5</accession>
<sequence length="62" mass="7269">MYECEHCTRIMGTALQPHEYLIKLREQHLHSVYRCKRCGSELVKLFDCWEPCFPGWLPAASG</sequence>
<organism evidence="1 2">
    <name type="scientific">Marinobacterium alkalitolerans</name>
    <dbReference type="NCBI Taxonomy" id="1542925"/>
    <lineage>
        <taxon>Bacteria</taxon>
        <taxon>Pseudomonadati</taxon>
        <taxon>Pseudomonadota</taxon>
        <taxon>Gammaproteobacteria</taxon>
        <taxon>Oceanospirillales</taxon>
        <taxon>Oceanospirillaceae</taxon>
        <taxon>Marinobacterium</taxon>
    </lineage>
</organism>
<dbReference type="RefSeq" id="WP_209287996.1">
    <property type="nucleotide sequence ID" value="NZ_JACVEW010000017.1"/>
</dbReference>
<name>A0ABS3ZCF5_9GAMM</name>
<reference evidence="1 2" key="1">
    <citation type="submission" date="2020-09" db="EMBL/GenBank/DDBJ databases">
        <authorList>
            <person name="Tanuku N.R.S."/>
        </authorList>
    </citation>
    <scope>NUCLEOTIDE SEQUENCE [LARGE SCALE GENOMIC DNA]</scope>
    <source>
        <strain evidence="1 2">AK62</strain>
    </source>
</reference>
<evidence type="ECO:0000313" key="1">
    <source>
        <dbReference type="EMBL" id="MBP0049387.1"/>
    </source>
</evidence>
<evidence type="ECO:0000313" key="2">
    <source>
        <dbReference type="Proteomes" id="UP000810171"/>
    </source>
</evidence>
<proteinExistence type="predicted"/>
<dbReference type="Proteomes" id="UP000810171">
    <property type="component" value="Unassembled WGS sequence"/>
</dbReference>
<protein>
    <submittedName>
        <fullName evidence="1">Uncharacterized protein</fullName>
    </submittedName>
</protein>
<dbReference type="EMBL" id="JACVEW010000017">
    <property type="protein sequence ID" value="MBP0049387.1"/>
    <property type="molecule type" value="Genomic_DNA"/>
</dbReference>